<sequence>MEEHMRKQLRKLGAIAVAGTVGGLSACGIVPSETVEDSAVLTEEITSVRVDNGAGAVTVRGSEGATDVSVHRKVEYRGDEPGSTFEVQEGVLVLGGCPRNCWVNYTVDLPAGIPVSGQVSSGTVTLSLVGDVDVSTRSGRIELDSVAGTVKVKTSSGRIEGRGLSGTSVEAESSNGDIELVAAAPQDVLAKTSNGSITLSVPEGSYRVEAGTRNGSEDIAVTDDPAGEHRLDLSTSNGDITVYLA</sequence>
<name>A0ABN2PT11_9ACTN</name>
<dbReference type="InterPro" id="IPR025164">
    <property type="entry name" value="Toastrack_DUF4097"/>
</dbReference>
<evidence type="ECO:0000313" key="3">
    <source>
        <dbReference type="Proteomes" id="UP001501303"/>
    </source>
</evidence>
<reference evidence="2 3" key="1">
    <citation type="journal article" date="2019" name="Int. J. Syst. Evol. Microbiol.">
        <title>The Global Catalogue of Microorganisms (GCM) 10K type strain sequencing project: providing services to taxonomists for standard genome sequencing and annotation.</title>
        <authorList>
            <consortium name="The Broad Institute Genomics Platform"/>
            <consortium name="The Broad Institute Genome Sequencing Center for Infectious Disease"/>
            <person name="Wu L."/>
            <person name="Ma J."/>
        </authorList>
    </citation>
    <scope>NUCLEOTIDE SEQUENCE [LARGE SCALE GENOMIC DNA]</scope>
    <source>
        <strain evidence="2 3">JCM 13581</strain>
    </source>
</reference>
<dbReference type="EMBL" id="BAAAMJ010000058">
    <property type="protein sequence ID" value="GAA1930438.1"/>
    <property type="molecule type" value="Genomic_DNA"/>
</dbReference>
<comment type="caution">
    <text evidence="2">The sequence shown here is derived from an EMBL/GenBank/DDBJ whole genome shotgun (WGS) entry which is preliminary data.</text>
</comment>
<protein>
    <recommendedName>
        <fullName evidence="1">DUF4097 domain-containing protein</fullName>
    </recommendedName>
</protein>
<proteinExistence type="predicted"/>
<accession>A0ABN2PT11</accession>
<dbReference type="Proteomes" id="UP001501303">
    <property type="component" value="Unassembled WGS sequence"/>
</dbReference>
<evidence type="ECO:0000313" key="2">
    <source>
        <dbReference type="EMBL" id="GAA1930438.1"/>
    </source>
</evidence>
<keyword evidence="3" id="KW-1185">Reference proteome</keyword>
<gene>
    <name evidence="2" type="ORF">GCM10009716_42370</name>
</gene>
<dbReference type="PROSITE" id="PS51257">
    <property type="entry name" value="PROKAR_LIPOPROTEIN"/>
    <property type="match status" value="1"/>
</dbReference>
<organism evidence="2 3">
    <name type="scientific">Streptomyces sodiiphilus</name>
    <dbReference type="NCBI Taxonomy" id="226217"/>
    <lineage>
        <taxon>Bacteria</taxon>
        <taxon>Bacillati</taxon>
        <taxon>Actinomycetota</taxon>
        <taxon>Actinomycetes</taxon>
        <taxon>Kitasatosporales</taxon>
        <taxon>Streptomycetaceae</taxon>
        <taxon>Streptomyces</taxon>
    </lineage>
</organism>
<feature type="domain" description="DUF4097" evidence="1">
    <location>
        <begin position="116"/>
        <end position="242"/>
    </location>
</feature>
<dbReference type="Pfam" id="PF13349">
    <property type="entry name" value="DUF4097"/>
    <property type="match status" value="1"/>
</dbReference>
<evidence type="ECO:0000259" key="1">
    <source>
        <dbReference type="Pfam" id="PF13349"/>
    </source>
</evidence>